<evidence type="ECO:0000313" key="2">
    <source>
        <dbReference type="EMBL" id="VDL18781.1"/>
    </source>
</evidence>
<evidence type="ECO:0000256" key="1">
    <source>
        <dbReference type="SAM" id="Phobius"/>
    </source>
</evidence>
<accession>A0A0R3SAE6</accession>
<keyword evidence="1" id="KW-0812">Transmembrane</keyword>
<dbReference type="Proteomes" id="UP000274504">
    <property type="component" value="Unassembled WGS sequence"/>
</dbReference>
<protein>
    <submittedName>
        <fullName evidence="4">CX domain-containing protein</fullName>
    </submittedName>
</protein>
<sequence length="107" mass="11929">MSQKKKEPYQDTLIRAGNYYICQSGWNVTFYGEKYNATLVLESIKFQAFPDIGPANFSGYAVACYADHDHLSLGFQGVLIFVCVGVVLVILVFICIRISTLPSPLLQ</sequence>
<feature type="transmembrane region" description="Helical" evidence="1">
    <location>
        <begin position="78"/>
        <end position="99"/>
    </location>
</feature>
<gene>
    <name evidence="2" type="ORF">HDID_LOCUS1320</name>
</gene>
<keyword evidence="1" id="KW-1133">Transmembrane helix</keyword>
<dbReference type="EMBL" id="UYSG01000237">
    <property type="protein sequence ID" value="VDL18781.1"/>
    <property type="molecule type" value="Genomic_DNA"/>
</dbReference>
<dbReference type="OrthoDB" id="10415067at2759"/>
<evidence type="ECO:0000313" key="4">
    <source>
        <dbReference type="WBParaSite" id="HDID_0000131901-mRNA-1"/>
    </source>
</evidence>
<organism evidence="4">
    <name type="scientific">Hymenolepis diminuta</name>
    <name type="common">Rat tapeworm</name>
    <dbReference type="NCBI Taxonomy" id="6216"/>
    <lineage>
        <taxon>Eukaryota</taxon>
        <taxon>Metazoa</taxon>
        <taxon>Spiralia</taxon>
        <taxon>Lophotrochozoa</taxon>
        <taxon>Platyhelminthes</taxon>
        <taxon>Cestoda</taxon>
        <taxon>Eucestoda</taxon>
        <taxon>Cyclophyllidea</taxon>
        <taxon>Hymenolepididae</taxon>
        <taxon>Hymenolepis</taxon>
    </lineage>
</organism>
<reference evidence="4" key="1">
    <citation type="submission" date="2017-02" db="UniProtKB">
        <authorList>
            <consortium name="WormBaseParasite"/>
        </authorList>
    </citation>
    <scope>IDENTIFICATION</scope>
</reference>
<proteinExistence type="predicted"/>
<dbReference type="AlphaFoldDB" id="A0A0R3SAE6"/>
<keyword evidence="1" id="KW-0472">Membrane</keyword>
<reference evidence="2 3" key="2">
    <citation type="submission" date="2018-11" db="EMBL/GenBank/DDBJ databases">
        <authorList>
            <consortium name="Pathogen Informatics"/>
        </authorList>
    </citation>
    <scope>NUCLEOTIDE SEQUENCE [LARGE SCALE GENOMIC DNA]</scope>
</reference>
<name>A0A0R3SAE6_HYMDI</name>
<dbReference type="WBParaSite" id="HDID_0000131901-mRNA-1">
    <property type="protein sequence ID" value="HDID_0000131901-mRNA-1"/>
    <property type="gene ID" value="HDID_0000131901"/>
</dbReference>
<evidence type="ECO:0000313" key="3">
    <source>
        <dbReference type="Proteomes" id="UP000274504"/>
    </source>
</evidence>